<comment type="caution">
    <text evidence="2">The sequence shown here is derived from an EMBL/GenBank/DDBJ whole genome shotgun (WGS) entry which is preliminary data.</text>
</comment>
<dbReference type="Proteomes" id="UP000234275">
    <property type="component" value="Unassembled WGS sequence"/>
</dbReference>
<dbReference type="GeneID" id="36550171"/>
<sequence>MLVRRVGLVWGLPMSSACGRHTTSGLVDLPLSGACRSSPRSGQWRQQNPHESGKVGENPITSESSRLRSLPGCFAFSQSGGVGSPGSLLESNHSAGRSFAIVRWCYFVVRPSVPVDSARSPPVEVKLGLP</sequence>
<protein>
    <submittedName>
        <fullName evidence="2">Uncharacterized protein</fullName>
    </submittedName>
</protein>
<name>A0A2I2GBS7_9EURO</name>
<dbReference type="EMBL" id="MSFO01000003">
    <property type="protein sequence ID" value="PLB50341.1"/>
    <property type="molecule type" value="Genomic_DNA"/>
</dbReference>
<dbReference type="PROSITE" id="PS51257">
    <property type="entry name" value="PROKAR_LIPOPROTEIN"/>
    <property type="match status" value="1"/>
</dbReference>
<keyword evidence="3" id="KW-1185">Reference proteome</keyword>
<reference evidence="2 3" key="1">
    <citation type="submission" date="2016-12" db="EMBL/GenBank/DDBJ databases">
        <title>The genomes of Aspergillus section Nigri reveals drivers in fungal speciation.</title>
        <authorList>
            <consortium name="DOE Joint Genome Institute"/>
            <person name="Vesth T.C."/>
            <person name="Nybo J."/>
            <person name="Theobald S."/>
            <person name="Brandl J."/>
            <person name="Frisvad J.C."/>
            <person name="Nielsen K.F."/>
            <person name="Lyhne E.K."/>
            <person name="Kogle M.E."/>
            <person name="Kuo A."/>
            <person name="Riley R."/>
            <person name="Clum A."/>
            <person name="Nolan M."/>
            <person name="Lipzen A."/>
            <person name="Salamov A."/>
            <person name="Henrissat B."/>
            <person name="Wiebenga A."/>
            <person name="De Vries R.P."/>
            <person name="Grigoriev I.V."/>
            <person name="Mortensen U.H."/>
            <person name="Andersen M.R."/>
            <person name="Baker S.E."/>
        </authorList>
    </citation>
    <scope>NUCLEOTIDE SEQUENCE [LARGE SCALE GENOMIC DNA]</scope>
    <source>
        <strain evidence="2 3">IBT 23096</strain>
    </source>
</reference>
<organism evidence="2 3">
    <name type="scientific">Aspergillus steynii IBT 23096</name>
    <dbReference type="NCBI Taxonomy" id="1392250"/>
    <lineage>
        <taxon>Eukaryota</taxon>
        <taxon>Fungi</taxon>
        <taxon>Dikarya</taxon>
        <taxon>Ascomycota</taxon>
        <taxon>Pezizomycotina</taxon>
        <taxon>Eurotiomycetes</taxon>
        <taxon>Eurotiomycetidae</taxon>
        <taxon>Eurotiales</taxon>
        <taxon>Aspergillaceae</taxon>
        <taxon>Aspergillus</taxon>
        <taxon>Aspergillus subgen. Circumdati</taxon>
    </lineage>
</organism>
<feature type="region of interest" description="Disordered" evidence="1">
    <location>
        <begin position="36"/>
        <end position="65"/>
    </location>
</feature>
<feature type="compositionally biased region" description="Polar residues" evidence="1">
    <location>
        <begin position="38"/>
        <end position="50"/>
    </location>
</feature>
<dbReference type="AlphaFoldDB" id="A0A2I2GBS7"/>
<evidence type="ECO:0000313" key="2">
    <source>
        <dbReference type="EMBL" id="PLB50341.1"/>
    </source>
</evidence>
<evidence type="ECO:0000313" key="3">
    <source>
        <dbReference type="Proteomes" id="UP000234275"/>
    </source>
</evidence>
<proteinExistence type="predicted"/>
<evidence type="ECO:0000256" key="1">
    <source>
        <dbReference type="SAM" id="MobiDB-lite"/>
    </source>
</evidence>
<dbReference type="RefSeq" id="XP_024705643.1">
    <property type="nucleotide sequence ID" value="XM_024842474.1"/>
</dbReference>
<gene>
    <name evidence="2" type="ORF">P170DRAFT_142130</name>
</gene>
<accession>A0A2I2GBS7</accession>
<dbReference type="VEuPathDB" id="FungiDB:P170DRAFT_142130"/>